<dbReference type="AlphaFoldDB" id="B5XHH2"/>
<dbReference type="KEGG" id="cbd:CBUD_1625a"/>
<dbReference type="HOGENOM" id="CLU_3396035_0_0_6"/>
<dbReference type="RefSeq" id="WP_010957583.1">
    <property type="nucleotide sequence ID" value="NC_009727.1"/>
</dbReference>
<accession>B5XHH2</accession>
<protein>
    <submittedName>
        <fullName evidence="1">Uncharacterized protein</fullName>
    </submittedName>
</protein>
<name>B5XHH2_COXBN</name>
<organism evidence="1 2">
    <name type="scientific">Coxiella burnetii (strain Dugway 5J108-111)</name>
    <dbReference type="NCBI Taxonomy" id="434922"/>
    <lineage>
        <taxon>Bacteria</taxon>
        <taxon>Pseudomonadati</taxon>
        <taxon>Pseudomonadota</taxon>
        <taxon>Gammaproteobacteria</taxon>
        <taxon>Legionellales</taxon>
        <taxon>Coxiellaceae</taxon>
        <taxon>Coxiella</taxon>
    </lineage>
</organism>
<evidence type="ECO:0000313" key="1">
    <source>
        <dbReference type="EMBL" id="ACI23192.1"/>
    </source>
</evidence>
<proteinExistence type="predicted"/>
<sequence length="31" mass="3575">MKTIENHKIKASFCLFDRLGYANAMICKEAQ</sequence>
<reference evidence="1 2" key="1">
    <citation type="journal article" date="2009" name="Infect. Immun.">
        <title>Comparative genomics reveal extensive transposon-mediated genomic plasticity and diversity among potential effector proteins within the genus Coxiella.</title>
        <authorList>
            <person name="Beare P.A."/>
            <person name="Unsworth N."/>
            <person name="Andoh M."/>
            <person name="Voth D.E."/>
            <person name="Omsland A."/>
            <person name="Gilk S.D."/>
            <person name="Williams K.P."/>
            <person name="Sobral B.W."/>
            <person name="Kupko J.J.III."/>
            <person name="Porcella S.F."/>
            <person name="Samuel J.E."/>
            <person name="Heinzen R.A."/>
        </authorList>
    </citation>
    <scope>NUCLEOTIDE SEQUENCE [LARGE SCALE GENOMIC DNA]</scope>
    <source>
        <strain evidence="1 2">Dugway 5J108-111</strain>
    </source>
</reference>
<gene>
    <name evidence="1" type="ORF">CBUD_1625a</name>
</gene>
<dbReference type="Proteomes" id="UP000008555">
    <property type="component" value="Chromosome"/>
</dbReference>
<dbReference type="EMBL" id="CP000733">
    <property type="protein sequence ID" value="ACI23192.1"/>
    <property type="molecule type" value="Genomic_DNA"/>
</dbReference>
<evidence type="ECO:0000313" key="2">
    <source>
        <dbReference type="Proteomes" id="UP000008555"/>
    </source>
</evidence>